<sequence>MRIVVNGHAEEVAPRPGQCLRTLLRERGWFGVKKGCDAGDCGACTVHLDGEPIHSCLLPAFRAGGREVTTIEGLSGPCQPGQGALDRAPDALHPMQAAFVAAQGFQCGFCTPGMIMTAAALDQGQKRDLGTALKGNLCRCTGYRAIRDAIAGIASAEAASLRDPIGRSVPAPAAPDVVSGRAAYTFDLAMPGLLHMKVLRSEHPHARIVAIDRAAALALPGIVAIFTHADVPEARFSTGRHENPADDAADTRVLDDVVRFVGQRVAAVVAETEAAAEAGVRALKVDYAPLPAVFDPDEAMRPDAPRVHAAVPAGADAPPLEARANLAAEAHGLVGDVEAGFAEADRVYEGTYRSQRVQHAHLETHGAIGWRDPDGRLVIRSSTQVPFLTRDALCTLFGLDRSQVRVVAGRVGGGFGGKQEMLTEDLVALAVLRTGRPVKWEFTRQEQFVATTTRHPMRVRVKLGAKADGTLTAIQLDVVSNTGAYGNHAGGVLHHGTNEVIGAYRCPNKRVDGYAVYTHTLPAGAFRGYGLSQTIFAVESALDELARDLGLDPYAMRRRNAVRPGDPMVSTSLEPHDVEYGSYGLDQCLDLAERAMATPSGDPAPEGWRVGEGMAMAMIDTIPPRGHFSDARIGLRGDASDRRSPLPRGEGRGEGRDLSGMVSSLTPTLSRTGGGARRGDGAPSGGTVYELSVGTAEFGNGTTTVHAQIAAAALGTTPDRIRIRASDTDAVGHDTGAYGSTGIVVAGRATLNAAEALARAILTRAAAKAGVAPADCRLEADDVAVPGGRVALADLIAEGPLEAEGRADGSPRSVAFNVQAFRVAVHPGTGEVRILRSVHAADAGRVINPMQCRGQVEGGVAQALGAALYEDLRLDAEGRVTTQTFRNYHIPACADVPATEVLFADTHDSVGPLGAKSMSESPFNPVAPALANAIRDATGARLTATPFAPDRIFRSVGTR</sequence>
<dbReference type="SUPFAM" id="SSF54292">
    <property type="entry name" value="2Fe-2S ferredoxin-like"/>
    <property type="match status" value="1"/>
</dbReference>
<evidence type="ECO:0000256" key="3">
    <source>
        <dbReference type="ARBA" id="ARBA00022723"/>
    </source>
</evidence>
<dbReference type="Pfam" id="PF01799">
    <property type="entry name" value="Fer2_2"/>
    <property type="match status" value="1"/>
</dbReference>
<dbReference type="PIRSF" id="PIRSF000127">
    <property type="entry name" value="Xanthine_DH"/>
    <property type="match status" value="1"/>
</dbReference>
<dbReference type="Pfam" id="PF20256">
    <property type="entry name" value="MoCoBD_2"/>
    <property type="match status" value="1"/>
</dbReference>
<dbReference type="Proteomes" id="UP001055117">
    <property type="component" value="Unassembled WGS sequence"/>
</dbReference>
<evidence type="ECO:0000313" key="8">
    <source>
        <dbReference type="EMBL" id="GJD42215.1"/>
    </source>
</evidence>
<feature type="compositionally biased region" description="Basic and acidic residues" evidence="6">
    <location>
        <begin position="627"/>
        <end position="657"/>
    </location>
</feature>
<dbReference type="InterPro" id="IPR036856">
    <property type="entry name" value="Ald_Oxase/Xan_DH_a/b_sf"/>
</dbReference>
<dbReference type="PROSITE" id="PS00197">
    <property type="entry name" value="2FE2S_FER_1"/>
    <property type="match status" value="1"/>
</dbReference>
<dbReference type="SMART" id="SM01008">
    <property type="entry name" value="Ald_Xan_dh_C"/>
    <property type="match status" value="1"/>
</dbReference>
<evidence type="ECO:0000256" key="4">
    <source>
        <dbReference type="ARBA" id="ARBA00023002"/>
    </source>
</evidence>
<dbReference type="InterPro" id="IPR000674">
    <property type="entry name" value="Ald_Oxase/Xan_DH_a/b"/>
</dbReference>
<dbReference type="InterPro" id="IPR016208">
    <property type="entry name" value="Ald_Oxase/xanthine_DH-like"/>
</dbReference>
<keyword evidence="2" id="KW-0500">Molybdenum</keyword>
<dbReference type="InterPro" id="IPR036010">
    <property type="entry name" value="2Fe-2S_ferredoxin-like_sf"/>
</dbReference>
<protein>
    <submittedName>
        <fullName evidence="8">Xanthine dehydrogenase molybdenum-binding subunit XdhA</fullName>
    </submittedName>
</protein>
<comment type="caution">
    <text evidence="8">The sequence shown here is derived from an EMBL/GenBank/DDBJ whole genome shotgun (WGS) entry which is preliminary data.</text>
</comment>
<gene>
    <name evidence="8" type="primary">xdhA</name>
    <name evidence="8" type="ORF">AFCDBAGC_0049</name>
</gene>
<dbReference type="InterPro" id="IPR006058">
    <property type="entry name" value="2Fe2S_fd_BS"/>
</dbReference>
<evidence type="ECO:0000256" key="1">
    <source>
        <dbReference type="ARBA" id="ARBA00006849"/>
    </source>
</evidence>
<dbReference type="PROSITE" id="PS51085">
    <property type="entry name" value="2FE2S_FER_2"/>
    <property type="match status" value="1"/>
</dbReference>
<dbReference type="EMBL" id="BPQG01000001">
    <property type="protein sequence ID" value="GJD42215.1"/>
    <property type="molecule type" value="Genomic_DNA"/>
</dbReference>
<evidence type="ECO:0000256" key="2">
    <source>
        <dbReference type="ARBA" id="ARBA00022505"/>
    </source>
</evidence>
<reference evidence="8 9" key="1">
    <citation type="journal article" date="2021" name="Front. Microbiol.">
        <title>Comprehensive Comparative Genomics and Phenotyping of Methylobacterium Species.</title>
        <authorList>
            <person name="Alessa O."/>
            <person name="Ogura Y."/>
            <person name="Fujitani Y."/>
            <person name="Takami H."/>
            <person name="Hayashi T."/>
            <person name="Sahin N."/>
            <person name="Tani A."/>
        </authorList>
    </citation>
    <scope>NUCLEOTIDE SEQUENCE [LARGE SCALE GENOMIC DNA]</scope>
    <source>
        <strain evidence="8 9">DSM 23679</strain>
    </source>
</reference>
<evidence type="ECO:0000256" key="6">
    <source>
        <dbReference type="SAM" id="MobiDB-lite"/>
    </source>
</evidence>
<dbReference type="InterPro" id="IPR036884">
    <property type="entry name" value="2Fe-2S-bd_dom_sf"/>
</dbReference>
<dbReference type="InterPro" id="IPR037165">
    <property type="entry name" value="AldOxase/xan_DH_Mopterin-bd_sf"/>
</dbReference>
<dbReference type="Pfam" id="PF01315">
    <property type="entry name" value="Ald_Xan_dh_C"/>
    <property type="match status" value="1"/>
</dbReference>
<feature type="compositionally biased region" description="Polar residues" evidence="6">
    <location>
        <begin position="661"/>
        <end position="671"/>
    </location>
</feature>
<keyword evidence="3" id="KW-0479">Metal-binding</keyword>
<feature type="domain" description="2Fe-2S ferredoxin-type" evidence="7">
    <location>
        <begin position="1"/>
        <end position="74"/>
    </location>
</feature>
<dbReference type="PANTHER" id="PTHR11908:SF132">
    <property type="entry name" value="ALDEHYDE OXIDASE 1-RELATED"/>
    <property type="match status" value="1"/>
</dbReference>
<dbReference type="InterPro" id="IPR012675">
    <property type="entry name" value="Beta-grasp_dom_sf"/>
</dbReference>
<keyword evidence="5" id="KW-0408">Iron</keyword>
<organism evidence="8 9">
    <name type="scientific">Methylobacterium cerastii</name>
    <dbReference type="NCBI Taxonomy" id="932741"/>
    <lineage>
        <taxon>Bacteria</taxon>
        <taxon>Pseudomonadati</taxon>
        <taxon>Pseudomonadota</taxon>
        <taxon>Alphaproteobacteria</taxon>
        <taxon>Hyphomicrobiales</taxon>
        <taxon>Methylobacteriaceae</taxon>
        <taxon>Methylobacterium</taxon>
    </lineage>
</organism>
<dbReference type="InterPro" id="IPR002888">
    <property type="entry name" value="2Fe-2S-bd"/>
</dbReference>
<comment type="similarity">
    <text evidence="1">Belongs to the xanthine dehydrogenase family.</text>
</comment>
<dbReference type="Pfam" id="PF02738">
    <property type="entry name" value="MoCoBD_1"/>
    <property type="match status" value="1"/>
</dbReference>
<name>A0ABQ4QBL8_9HYPH</name>
<keyword evidence="4" id="KW-0560">Oxidoreductase</keyword>
<dbReference type="Gene3D" id="3.90.1170.50">
    <property type="entry name" value="Aldehyde oxidase/xanthine dehydrogenase, a/b hammerhead"/>
    <property type="match status" value="1"/>
</dbReference>
<dbReference type="SUPFAM" id="SSF54665">
    <property type="entry name" value="CO dehydrogenase molybdoprotein N-domain-like"/>
    <property type="match status" value="1"/>
</dbReference>
<proteinExistence type="inferred from homology"/>
<evidence type="ECO:0000259" key="7">
    <source>
        <dbReference type="PROSITE" id="PS51085"/>
    </source>
</evidence>
<dbReference type="SUPFAM" id="SSF56003">
    <property type="entry name" value="Molybdenum cofactor-binding domain"/>
    <property type="match status" value="1"/>
</dbReference>
<dbReference type="Pfam" id="PF00111">
    <property type="entry name" value="Fer2"/>
    <property type="match status" value="1"/>
</dbReference>
<dbReference type="InterPro" id="IPR046867">
    <property type="entry name" value="AldOxase/xan_DH_MoCoBD2"/>
</dbReference>
<dbReference type="CDD" id="cd00207">
    <property type="entry name" value="fer2"/>
    <property type="match status" value="1"/>
</dbReference>
<dbReference type="PANTHER" id="PTHR11908">
    <property type="entry name" value="XANTHINE DEHYDROGENASE"/>
    <property type="match status" value="1"/>
</dbReference>
<dbReference type="SUPFAM" id="SSF47741">
    <property type="entry name" value="CO dehydrogenase ISP C-domain like"/>
    <property type="match status" value="1"/>
</dbReference>
<dbReference type="InterPro" id="IPR001041">
    <property type="entry name" value="2Fe-2S_ferredoxin-type"/>
</dbReference>
<dbReference type="Gene3D" id="3.30.365.10">
    <property type="entry name" value="Aldehyde oxidase/xanthine dehydrogenase, molybdopterin binding domain"/>
    <property type="match status" value="5"/>
</dbReference>
<keyword evidence="9" id="KW-1185">Reference proteome</keyword>
<evidence type="ECO:0000256" key="5">
    <source>
        <dbReference type="ARBA" id="ARBA00023004"/>
    </source>
</evidence>
<dbReference type="InterPro" id="IPR008274">
    <property type="entry name" value="AldOxase/xan_DH_MoCoBD1"/>
</dbReference>
<dbReference type="Gene3D" id="3.10.20.30">
    <property type="match status" value="1"/>
</dbReference>
<dbReference type="RefSeq" id="WP_238270034.1">
    <property type="nucleotide sequence ID" value="NZ_BPQG01000001.1"/>
</dbReference>
<accession>A0ABQ4QBL8</accession>
<evidence type="ECO:0000313" key="9">
    <source>
        <dbReference type="Proteomes" id="UP001055117"/>
    </source>
</evidence>
<feature type="region of interest" description="Disordered" evidence="6">
    <location>
        <begin position="627"/>
        <end position="683"/>
    </location>
</feature>
<dbReference type="Gene3D" id="1.10.150.120">
    <property type="entry name" value="[2Fe-2S]-binding domain"/>
    <property type="match status" value="1"/>
</dbReference>